<gene>
    <name evidence="1" type="primary">sox6_2</name>
    <name evidence="1" type="ORF">EYF80_046110</name>
</gene>
<sequence>MTYRASILPSPVVSVCLSEIVARGVVVVVQGHMPPLMIPVFPHDQRSLAAAAQQGFLFPPGLSYKPGTQTTVTS</sequence>
<evidence type="ECO:0000313" key="2">
    <source>
        <dbReference type="Proteomes" id="UP000314294"/>
    </source>
</evidence>
<evidence type="ECO:0000313" key="1">
    <source>
        <dbReference type="EMBL" id="TNN43693.1"/>
    </source>
</evidence>
<reference evidence="1 2" key="1">
    <citation type="submission" date="2019-03" db="EMBL/GenBank/DDBJ databases">
        <title>First draft genome of Liparis tanakae, snailfish: a comprehensive survey of snailfish specific genes.</title>
        <authorList>
            <person name="Kim W."/>
            <person name="Song I."/>
            <person name="Jeong J.-H."/>
            <person name="Kim D."/>
            <person name="Kim S."/>
            <person name="Ryu S."/>
            <person name="Song J.Y."/>
            <person name="Lee S.K."/>
        </authorList>
    </citation>
    <scope>NUCLEOTIDE SEQUENCE [LARGE SCALE GENOMIC DNA]</scope>
    <source>
        <tissue evidence="1">Muscle</tissue>
    </source>
</reference>
<proteinExistence type="predicted"/>
<dbReference type="Proteomes" id="UP000314294">
    <property type="component" value="Unassembled WGS sequence"/>
</dbReference>
<dbReference type="OrthoDB" id="6247875at2759"/>
<organism evidence="1 2">
    <name type="scientific">Liparis tanakae</name>
    <name type="common">Tanaka's snailfish</name>
    <dbReference type="NCBI Taxonomy" id="230148"/>
    <lineage>
        <taxon>Eukaryota</taxon>
        <taxon>Metazoa</taxon>
        <taxon>Chordata</taxon>
        <taxon>Craniata</taxon>
        <taxon>Vertebrata</taxon>
        <taxon>Euteleostomi</taxon>
        <taxon>Actinopterygii</taxon>
        <taxon>Neopterygii</taxon>
        <taxon>Teleostei</taxon>
        <taxon>Neoteleostei</taxon>
        <taxon>Acanthomorphata</taxon>
        <taxon>Eupercaria</taxon>
        <taxon>Perciformes</taxon>
        <taxon>Cottioidei</taxon>
        <taxon>Cottales</taxon>
        <taxon>Liparidae</taxon>
        <taxon>Liparis</taxon>
    </lineage>
</organism>
<accession>A0A4Z2FSE9</accession>
<protein>
    <submittedName>
        <fullName evidence="1">Transcription factor Sox-6</fullName>
    </submittedName>
</protein>
<comment type="caution">
    <text evidence="1">The sequence shown here is derived from an EMBL/GenBank/DDBJ whole genome shotgun (WGS) entry which is preliminary data.</text>
</comment>
<keyword evidence="2" id="KW-1185">Reference proteome</keyword>
<dbReference type="EMBL" id="SRLO01000950">
    <property type="protein sequence ID" value="TNN43693.1"/>
    <property type="molecule type" value="Genomic_DNA"/>
</dbReference>
<name>A0A4Z2FSE9_9TELE</name>
<dbReference type="AlphaFoldDB" id="A0A4Z2FSE9"/>